<feature type="transmembrane region" description="Helical" evidence="1">
    <location>
        <begin position="34"/>
        <end position="52"/>
    </location>
</feature>
<dbReference type="EMBL" id="JBHUKU010000022">
    <property type="protein sequence ID" value="MFD2463947.1"/>
    <property type="molecule type" value="Genomic_DNA"/>
</dbReference>
<keyword evidence="3" id="KW-1185">Reference proteome</keyword>
<accession>A0ABW5GSP6</accession>
<evidence type="ECO:0000256" key="1">
    <source>
        <dbReference type="SAM" id="Phobius"/>
    </source>
</evidence>
<proteinExistence type="predicted"/>
<keyword evidence="1" id="KW-1133">Transmembrane helix</keyword>
<keyword evidence="1" id="KW-0472">Membrane</keyword>
<gene>
    <name evidence="2" type="ORF">ACFSYJ_35390</name>
</gene>
<reference evidence="3" key="1">
    <citation type="journal article" date="2019" name="Int. J. Syst. Evol. Microbiol.">
        <title>The Global Catalogue of Microorganisms (GCM) 10K type strain sequencing project: providing services to taxonomists for standard genome sequencing and annotation.</title>
        <authorList>
            <consortium name="The Broad Institute Genomics Platform"/>
            <consortium name="The Broad Institute Genome Sequencing Center for Infectious Disease"/>
            <person name="Wu L."/>
            <person name="Ma J."/>
        </authorList>
    </citation>
    <scope>NUCLEOTIDE SEQUENCE [LARGE SCALE GENOMIC DNA]</scope>
    <source>
        <strain evidence="3">CGMCC 4.7643</strain>
    </source>
</reference>
<feature type="transmembrane region" description="Helical" evidence="1">
    <location>
        <begin position="58"/>
        <end position="77"/>
    </location>
</feature>
<dbReference type="Proteomes" id="UP001597419">
    <property type="component" value="Unassembled WGS sequence"/>
</dbReference>
<dbReference type="RefSeq" id="WP_345386118.1">
    <property type="nucleotide sequence ID" value="NZ_BAABHG010000001.1"/>
</dbReference>
<name>A0ABW5GSP6_9PSEU</name>
<organism evidence="2 3">
    <name type="scientific">Amycolatopsis samaneae</name>
    <dbReference type="NCBI Taxonomy" id="664691"/>
    <lineage>
        <taxon>Bacteria</taxon>
        <taxon>Bacillati</taxon>
        <taxon>Actinomycetota</taxon>
        <taxon>Actinomycetes</taxon>
        <taxon>Pseudonocardiales</taxon>
        <taxon>Pseudonocardiaceae</taxon>
        <taxon>Amycolatopsis</taxon>
    </lineage>
</organism>
<feature type="transmembrane region" description="Helical" evidence="1">
    <location>
        <begin position="6"/>
        <end position="27"/>
    </location>
</feature>
<comment type="caution">
    <text evidence="2">The sequence shown here is derived from an EMBL/GenBank/DDBJ whole genome shotgun (WGS) entry which is preliminary data.</text>
</comment>
<evidence type="ECO:0000313" key="3">
    <source>
        <dbReference type="Proteomes" id="UP001597419"/>
    </source>
</evidence>
<sequence>MLSVLGDYWRILLALVPGLVPLLRYVTGHRVPRWLWAGWALLVAAVALAWAVRMSWPGTLVLFVALVFIAVSSWMNVAERRARAREGPR</sequence>
<evidence type="ECO:0000313" key="2">
    <source>
        <dbReference type="EMBL" id="MFD2463947.1"/>
    </source>
</evidence>
<keyword evidence="1" id="KW-0812">Transmembrane</keyword>
<evidence type="ECO:0008006" key="4">
    <source>
        <dbReference type="Google" id="ProtNLM"/>
    </source>
</evidence>
<protein>
    <recommendedName>
        <fullName evidence="4">DUF4175 domain-containing protein</fullName>
    </recommendedName>
</protein>